<evidence type="ECO:0000256" key="3">
    <source>
        <dbReference type="ARBA" id="ARBA00022475"/>
    </source>
</evidence>
<dbReference type="Proteomes" id="UP001597120">
    <property type="component" value="Unassembled WGS sequence"/>
</dbReference>
<comment type="caution">
    <text evidence="10">The sequence shown here is derived from an EMBL/GenBank/DDBJ whole genome shotgun (WGS) entry which is preliminary data.</text>
</comment>
<feature type="transmembrane region" description="Helical" evidence="8">
    <location>
        <begin position="308"/>
        <end position="330"/>
    </location>
</feature>
<dbReference type="EMBL" id="JBHTIU010000008">
    <property type="protein sequence ID" value="MFD0867989.1"/>
    <property type="molecule type" value="Genomic_DNA"/>
</dbReference>
<feature type="transmembrane region" description="Helical" evidence="8">
    <location>
        <begin position="188"/>
        <end position="206"/>
    </location>
</feature>
<dbReference type="Pfam" id="PF01757">
    <property type="entry name" value="Acyl_transf_3"/>
    <property type="match status" value="1"/>
</dbReference>
<dbReference type="InterPro" id="IPR002656">
    <property type="entry name" value="Acyl_transf_3_dom"/>
</dbReference>
<feature type="transmembrane region" description="Helical" evidence="8">
    <location>
        <begin position="342"/>
        <end position="361"/>
    </location>
</feature>
<evidence type="ECO:0000256" key="4">
    <source>
        <dbReference type="ARBA" id="ARBA00022692"/>
    </source>
</evidence>
<keyword evidence="11" id="KW-1185">Reference proteome</keyword>
<evidence type="ECO:0000256" key="2">
    <source>
        <dbReference type="ARBA" id="ARBA00007400"/>
    </source>
</evidence>
<feature type="region of interest" description="Disordered" evidence="7">
    <location>
        <begin position="1"/>
        <end position="26"/>
    </location>
</feature>
<keyword evidence="4 8" id="KW-0812">Transmembrane</keyword>
<evidence type="ECO:0000256" key="6">
    <source>
        <dbReference type="ARBA" id="ARBA00023136"/>
    </source>
</evidence>
<keyword evidence="5 8" id="KW-1133">Transmembrane helix</keyword>
<comment type="subcellular location">
    <subcellularLocation>
        <location evidence="1">Cell membrane</location>
        <topology evidence="1">Multi-pass membrane protein</topology>
    </subcellularLocation>
</comment>
<feature type="transmembrane region" description="Helical" evidence="8">
    <location>
        <begin position="74"/>
        <end position="92"/>
    </location>
</feature>
<feature type="transmembrane region" description="Helical" evidence="8">
    <location>
        <begin position="36"/>
        <end position="54"/>
    </location>
</feature>
<dbReference type="PANTHER" id="PTHR40074">
    <property type="entry name" value="O-ACETYLTRANSFERASE WECH"/>
    <property type="match status" value="1"/>
</dbReference>
<evidence type="ECO:0000256" key="8">
    <source>
        <dbReference type="SAM" id="Phobius"/>
    </source>
</evidence>
<feature type="compositionally biased region" description="Low complexity" evidence="7">
    <location>
        <begin position="16"/>
        <end position="26"/>
    </location>
</feature>
<accession>A0ABW3D5N9</accession>
<dbReference type="PANTHER" id="PTHR40074:SF2">
    <property type="entry name" value="O-ACETYLTRANSFERASE WECH"/>
    <property type="match status" value="1"/>
</dbReference>
<keyword evidence="3" id="KW-1003">Cell membrane</keyword>
<reference evidence="11" key="1">
    <citation type="journal article" date="2019" name="Int. J. Syst. Evol. Microbiol.">
        <title>The Global Catalogue of Microorganisms (GCM) 10K type strain sequencing project: providing services to taxonomists for standard genome sequencing and annotation.</title>
        <authorList>
            <consortium name="The Broad Institute Genomics Platform"/>
            <consortium name="The Broad Institute Genome Sequencing Center for Infectious Disease"/>
            <person name="Wu L."/>
            <person name="Ma J."/>
        </authorList>
    </citation>
    <scope>NUCLEOTIDE SEQUENCE [LARGE SCALE GENOMIC DNA]</scope>
    <source>
        <strain evidence="11">CCUG 57263</strain>
    </source>
</reference>
<evidence type="ECO:0000256" key="7">
    <source>
        <dbReference type="SAM" id="MobiDB-lite"/>
    </source>
</evidence>
<feature type="transmembrane region" description="Helical" evidence="8">
    <location>
        <begin position="113"/>
        <end position="133"/>
    </location>
</feature>
<gene>
    <name evidence="10" type="ORF">ACFQ03_02425</name>
</gene>
<protein>
    <submittedName>
        <fullName evidence="10">Acyltransferase</fullName>
    </submittedName>
</protein>
<proteinExistence type="inferred from homology"/>
<feature type="transmembrane region" description="Helical" evidence="8">
    <location>
        <begin position="157"/>
        <end position="176"/>
    </location>
</feature>
<evidence type="ECO:0000259" key="9">
    <source>
        <dbReference type="Pfam" id="PF01757"/>
    </source>
</evidence>
<sequence length="377" mass="41813">MEQSTAIAAPTEADTGSASSSGKSGKSAGRIRELELLRAFAIGAVVIIHATAGATVEAALGSRSQLLYLLVNRLSLFAVPIFILLSGIVLFYRYSKHWSLSEAISFYRKRLQFIVIPYLLWSLFYSYFNPWFYKTVPLSALTPDLLLDQLLWGTSSYHLYFMVIIIQFYAVFPILMTLIHRFPSLGKALPWIGLVLQAGAYAYRYYGGGLEHGASLAVTYAFVFAVGGWIGLNYDRFRQWLDSYSWVATAAAVAVGSAYTLLHVVSRYGIKFGWETEAVLFHLYGVAAAAGLLVLCRHLSNYKGISRFLTSIGAVSFGIYFVHPVLLSVYRAYWTAPPGSLSYLWLTIGGFFIIFTLSWGISRGIKSLPGGWILLGR</sequence>
<feature type="transmembrane region" description="Helical" evidence="8">
    <location>
        <begin position="278"/>
        <end position="296"/>
    </location>
</feature>
<keyword evidence="6 8" id="KW-0472">Membrane</keyword>
<keyword evidence="10" id="KW-0808">Transferase</keyword>
<name>A0ABW3D5N9_9BACL</name>
<evidence type="ECO:0000313" key="10">
    <source>
        <dbReference type="EMBL" id="MFD0867989.1"/>
    </source>
</evidence>
<feature type="transmembrane region" description="Helical" evidence="8">
    <location>
        <begin position="212"/>
        <end position="232"/>
    </location>
</feature>
<organism evidence="10 11">
    <name type="scientific">Paenibacillus residui</name>
    <dbReference type="NCBI Taxonomy" id="629724"/>
    <lineage>
        <taxon>Bacteria</taxon>
        <taxon>Bacillati</taxon>
        <taxon>Bacillota</taxon>
        <taxon>Bacilli</taxon>
        <taxon>Bacillales</taxon>
        <taxon>Paenibacillaceae</taxon>
        <taxon>Paenibacillus</taxon>
    </lineage>
</organism>
<evidence type="ECO:0000313" key="11">
    <source>
        <dbReference type="Proteomes" id="UP001597120"/>
    </source>
</evidence>
<feature type="domain" description="Acyltransferase 3" evidence="9">
    <location>
        <begin position="32"/>
        <end position="362"/>
    </location>
</feature>
<feature type="transmembrane region" description="Helical" evidence="8">
    <location>
        <begin position="244"/>
        <end position="266"/>
    </location>
</feature>
<evidence type="ECO:0000256" key="1">
    <source>
        <dbReference type="ARBA" id="ARBA00004651"/>
    </source>
</evidence>
<dbReference type="GO" id="GO:0016746">
    <property type="term" value="F:acyltransferase activity"/>
    <property type="evidence" value="ECO:0007669"/>
    <property type="project" value="UniProtKB-KW"/>
</dbReference>
<keyword evidence="10" id="KW-0012">Acyltransferase</keyword>
<evidence type="ECO:0000256" key="5">
    <source>
        <dbReference type="ARBA" id="ARBA00022989"/>
    </source>
</evidence>
<comment type="similarity">
    <text evidence="2">Belongs to the acyltransferase 3 family.</text>
</comment>
<dbReference type="RefSeq" id="WP_379285841.1">
    <property type="nucleotide sequence ID" value="NZ_JBHTIU010000008.1"/>
</dbReference>